<feature type="transmembrane region" description="Helical" evidence="17">
    <location>
        <begin position="532"/>
        <end position="551"/>
    </location>
</feature>
<dbReference type="Gene3D" id="1.10.287.1770">
    <property type="match status" value="1"/>
</dbReference>
<evidence type="ECO:0000256" key="9">
    <source>
        <dbReference type="ARBA" id="ARBA00023004"/>
    </source>
</evidence>
<evidence type="ECO:0000256" key="4">
    <source>
        <dbReference type="ARBA" id="ARBA00022475"/>
    </source>
</evidence>
<gene>
    <name evidence="19" type="ORF">A2311_01610</name>
</gene>
<keyword evidence="4" id="KW-1003">Cell membrane</keyword>
<feature type="transmembrane region" description="Helical" evidence="17">
    <location>
        <begin position="563"/>
        <end position="586"/>
    </location>
</feature>
<evidence type="ECO:0000256" key="16">
    <source>
        <dbReference type="PIRSR" id="PIRSR603373-2"/>
    </source>
</evidence>
<keyword evidence="3 17" id="KW-0813">Transport</keyword>
<dbReference type="Pfam" id="PF07670">
    <property type="entry name" value="Gate"/>
    <property type="match status" value="2"/>
</dbReference>
<evidence type="ECO:0000256" key="17">
    <source>
        <dbReference type="RuleBase" id="RU362098"/>
    </source>
</evidence>
<dbReference type="InterPro" id="IPR041069">
    <property type="entry name" value="FeoB_Cyto"/>
</dbReference>
<accession>A0A1F4T8M6</accession>
<feature type="binding site" evidence="15">
    <location>
        <begin position="50"/>
        <end position="54"/>
    </location>
    <ligand>
        <name>GTP</name>
        <dbReference type="ChEBI" id="CHEBI:37565"/>
        <label>1</label>
    </ligand>
</feature>
<feature type="binding site" evidence="16">
    <location>
        <position position="36"/>
    </location>
    <ligand>
        <name>Mg(2+)</name>
        <dbReference type="ChEBI" id="CHEBI:18420"/>
        <label>2</label>
    </ligand>
</feature>
<dbReference type="Pfam" id="PF07664">
    <property type="entry name" value="FeoB_C"/>
    <property type="match status" value="1"/>
</dbReference>
<sequence>MSEIQIQKEIDKLRQSTKFIIALAGNPNVGKSTIFNRLTGLGVVTANYPGKTVELNLGTADFNNQRVGIIDLPGIYSLGSISEDQYVARQELLNGQADVVLVIVDATNLERNLYLVLQLLDYGYPVVVGCNLMDLAVKNNICLDTEKLASALGIPVVPVTATTGEGVDKLIEQCANIATGPITRQARRPAYGKDIMDQIDELASVIEHQLPTRPYRLTAHALAIMLFEEDKDFQALLSKTQNGQNVLEKAKTIFQKLEKTHGEKPSVRLSRERHGLEGTITDAVQKSGICPVTLSTKLWRISLRPLTGLPILLAGMIIVFMIMFYLGSYLSTAFDYTWSQFVSPWIKIAITSLAGNTPVARILLWGFDAGIQAALSVGIPYILTFYLILSFLEDTGYLNSIAFLTDSLMHKLGLHGRSVIPLIAGAGCNVPAIIGTRVLTTRKEKLIACTLITLVPCSARTAIIMGAVAVFVGWQWAIAIYLIDLLVGIIVGRLLAITLPGESSGLVMEMFPFRLPSWRTVAKKTWYRMKEFIIIAIPIIAIGSLVLGFLYESQYLWLVTKPFSLIIEGWLGLPAIAGICLVFGVLRKELALQLLLSLAIIKYGSEVSNLLHFMTRQQIFVFALVTTLYIPCLAAISALVKELNWRAALAISAFTITIAIIVGGVVNQLLSLTGWLAHI</sequence>
<evidence type="ECO:0000256" key="15">
    <source>
        <dbReference type="PIRSR" id="PIRSR603373-1"/>
    </source>
</evidence>
<dbReference type="InterPro" id="IPR050860">
    <property type="entry name" value="FeoB_GTPase"/>
</dbReference>
<dbReference type="GO" id="GO:0005525">
    <property type="term" value="F:GTP binding"/>
    <property type="evidence" value="ECO:0007669"/>
    <property type="project" value="UniProtKB-KW"/>
</dbReference>
<evidence type="ECO:0000256" key="6">
    <source>
        <dbReference type="ARBA" id="ARBA00022692"/>
    </source>
</evidence>
<feature type="transmembrane region" description="Helical" evidence="17">
    <location>
        <begin position="647"/>
        <end position="666"/>
    </location>
</feature>
<organism evidence="19 20">
    <name type="scientific">candidate division WOR-1 bacterium RIFOXYB2_FULL_48_7</name>
    <dbReference type="NCBI Taxonomy" id="1802583"/>
    <lineage>
        <taxon>Bacteria</taxon>
        <taxon>Bacillati</taxon>
        <taxon>Saganbacteria</taxon>
    </lineage>
</organism>
<evidence type="ECO:0000256" key="2">
    <source>
        <dbReference type="ARBA" id="ARBA00004651"/>
    </source>
</evidence>
<dbReference type="InterPro" id="IPR011642">
    <property type="entry name" value="Gate_dom"/>
</dbReference>
<dbReference type="STRING" id="1802583.A2311_01610"/>
<dbReference type="InterPro" id="IPR003373">
    <property type="entry name" value="Fe2_transport_prot-B"/>
</dbReference>
<evidence type="ECO:0000256" key="11">
    <source>
        <dbReference type="ARBA" id="ARBA00023134"/>
    </source>
</evidence>
<dbReference type="Proteomes" id="UP000178951">
    <property type="component" value="Unassembled WGS sequence"/>
</dbReference>
<dbReference type="InterPro" id="IPR030389">
    <property type="entry name" value="G_FEOB_dom"/>
</dbReference>
<evidence type="ECO:0000256" key="1">
    <source>
        <dbReference type="ARBA" id="ARBA00003926"/>
    </source>
</evidence>
<keyword evidence="12 17" id="KW-0472">Membrane</keyword>
<evidence type="ECO:0000256" key="3">
    <source>
        <dbReference type="ARBA" id="ARBA00022448"/>
    </source>
</evidence>
<dbReference type="Pfam" id="PF02421">
    <property type="entry name" value="FeoB_N"/>
    <property type="match status" value="1"/>
</dbReference>
<protein>
    <recommendedName>
        <fullName evidence="13 14">Ferrous iron transport protein B</fullName>
    </recommendedName>
</protein>
<keyword evidence="5 17" id="KW-0410">Iron transport</keyword>
<feature type="binding site" evidence="15">
    <location>
        <begin position="25"/>
        <end position="32"/>
    </location>
    <ligand>
        <name>GTP</name>
        <dbReference type="ChEBI" id="CHEBI:37565"/>
        <label>1</label>
    </ligand>
</feature>
<evidence type="ECO:0000256" key="8">
    <source>
        <dbReference type="ARBA" id="ARBA00022989"/>
    </source>
</evidence>
<feature type="transmembrane region" description="Helical" evidence="17">
    <location>
        <begin position="306"/>
        <end position="325"/>
    </location>
</feature>
<reference evidence="19 20" key="1">
    <citation type="journal article" date="2016" name="Nat. Commun.">
        <title>Thousands of microbial genomes shed light on interconnected biogeochemical processes in an aquifer system.</title>
        <authorList>
            <person name="Anantharaman K."/>
            <person name="Brown C.T."/>
            <person name="Hug L.A."/>
            <person name="Sharon I."/>
            <person name="Castelle C.J."/>
            <person name="Probst A.J."/>
            <person name="Thomas B.C."/>
            <person name="Singh A."/>
            <person name="Wilkins M.J."/>
            <person name="Karaoz U."/>
            <person name="Brodie E.L."/>
            <person name="Williams K.H."/>
            <person name="Hubbard S.S."/>
            <person name="Banfield J.F."/>
        </authorList>
    </citation>
    <scope>NUCLEOTIDE SEQUENCE [LARGE SCALE GENOMIC DNA]</scope>
</reference>
<feature type="transmembrane region" description="Helical" evidence="17">
    <location>
        <begin position="371"/>
        <end position="392"/>
    </location>
</feature>
<comment type="function">
    <text evidence="1 17">Probable transporter of a GTP-driven Fe(2+) uptake system.</text>
</comment>
<evidence type="ECO:0000256" key="5">
    <source>
        <dbReference type="ARBA" id="ARBA00022496"/>
    </source>
</evidence>
<keyword evidence="10" id="KW-0406">Ion transport</keyword>
<dbReference type="AlphaFoldDB" id="A0A1F4T8M6"/>
<dbReference type="Gene3D" id="3.40.50.300">
    <property type="entry name" value="P-loop containing nucleotide triphosphate hydrolases"/>
    <property type="match status" value="1"/>
</dbReference>
<dbReference type="InterPro" id="IPR027417">
    <property type="entry name" value="P-loop_NTPase"/>
</dbReference>
<dbReference type="GO" id="GO:0015093">
    <property type="term" value="F:ferrous iron transmembrane transporter activity"/>
    <property type="evidence" value="ECO:0007669"/>
    <property type="project" value="UniProtKB-UniRule"/>
</dbReference>
<dbReference type="InterPro" id="IPR011640">
    <property type="entry name" value="Fe2_transport_prot_B_C"/>
</dbReference>
<comment type="subcellular location">
    <subcellularLocation>
        <location evidence="17">Cell inner membrane</location>
        <topology evidence="17">Multi-pass membrane protein</topology>
    </subcellularLocation>
    <subcellularLocation>
        <location evidence="2">Cell membrane</location>
        <topology evidence="2">Multi-pass membrane protein</topology>
    </subcellularLocation>
</comment>
<evidence type="ECO:0000313" key="20">
    <source>
        <dbReference type="Proteomes" id="UP000178951"/>
    </source>
</evidence>
<evidence type="ECO:0000256" key="7">
    <source>
        <dbReference type="ARBA" id="ARBA00022741"/>
    </source>
</evidence>
<evidence type="ECO:0000256" key="10">
    <source>
        <dbReference type="ARBA" id="ARBA00023065"/>
    </source>
</evidence>
<feature type="binding site" evidence="15">
    <location>
        <begin position="131"/>
        <end position="134"/>
    </location>
    <ligand>
        <name>GTP</name>
        <dbReference type="ChEBI" id="CHEBI:37565"/>
        <label>1</label>
    </ligand>
</feature>
<feature type="transmembrane region" description="Helical" evidence="17">
    <location>
        <begin position="478"/>
        <end position="499"/>
    </location>
</feature>
<evidence type="ECO:0000256" key="14">
    <source>
        <dbReference type="NCBIfam" id="TIGR00437"/>
    </source>
</evidence>
<keyword evidence="6 17" id="KW-0812">Transmembrane</keyword>
<feature type="domain" description="FeoB-type G" evidence="18">
    <location>
        <begin position="18"/>
        <end position="180"/>
    </location>
</feature>
<dbReference type="EMBL" id="MEUF01000097">
    <property type="protein sequence ID" value="OGC28957.1"/>
    <property type="molecule type" value="Genomic_DNA"/>
</dbReference>
<dbReference type="PANTHER" id="PTHR43185:SF1">
    <property type="entry name" value="FE(2+) TRANSPORTER FEOB"/>
    <property type="match status" value="1"/>
</dbReference>
<dbReference type="PANTHER" id="PTHR43185">
    <property type="entry name" value="FERROUS IRON TRANSPORT PROTEIN B"/>
    <property type="match status" value="1"/>
</dbReference>
<feature type="binding site" evidence="16">
    <location>
        <position position="39"/>
    </location>
    <ligand>
        <name>Mg(2+)</name>
        <dbReference type="ChEBI" id="CHEBI:18420"/>
        <label>2</label>
    </ligand>
</feature>
<feature type="binding site" evidence="16">
    <location>
        <position position="40"/>
    </location>
    <ligand>
        <name>Mg(2+)</name>
        <dbReference type="ChEBI" id="CHEBI:18420"/>
        <label>2</label>
    </ligand>
</feature>
<feature type="binding site" evidence="15">
    <location>
        <begin position="71"/>
        <end position="74"/>
    </location>
    <ligand>
        <name>GTP</name>
        <dbReference type="ChEBI" id="CHEBI:37565"/>
        <label>1</label>
    </ligand>
</feature>
<keyword evidence="11 15" id="KW-0342">GTP-binding</keyword>
<keyword evidence="8 17" id="KW-1133">Transmembrane helix</keyword>
<proteinExistence type="inferred from homology"/>
<dbReference type="PRINTS" id="PR00326">
    <property type="entry name" value="GTP1OBG"/>
</dbReference>
<keyword evidence="16" id="KW-0479">Metal-binding</keyword>
<comment type="similarity">
    <text evidence="17">Belongs to the TRAFAC class TrmE-Era-EngA-EngB-Septin-like GTPase superfamily. FeoB GTPase (TC 9.A.8) family.</text>
</comment>
<dbReference type="InterPro" id="IPR006073">
    <property type="entry name" value="GTP-bd"/>
</dbReference>
<comment type="caution">
    <text evidence="19">The sequence shown here is derived from an EMBL/GenBank/DDBJ whole genome shotgun (WGS) entry which is preliminary data.</text>
</comment>
<dbReference type="PROSITE" id="PS51711">
    <property type="entry name" value="G_FEOB"/>
    <property type="match status" value="1"/>
</dbReference>
<keyword evidence="9 17" id="KW-0408">Iron</keyword>
<evidence type="ECO:0000256" key="12">
    <source>
        <dbReference type="ARBA" id="ARBA00023136"/>
    </source>
</evidence>
<keyword evidence="7 15" id="KW-0547">Nucleotide-binding</keyword>
<dbReference type="GO" id="GO:0046872">
    <property type="term" value="F:metal ion binding"/>
    <property type="evidence" value="ECO:0007669"/>
    <property type="project" value="UniProtKB-KW"/>
</dbReference>
<dbReference type="InterPro" id="IPR005225">
    <property type="entry name" value="Small_GTP-bd"/>
</dbReference>
<feature type="transmembrane region" description="Helical" evidence="17">
    <location>
        <begin position="412"/>
        <end position="434"/>
    </location>
</feature>
<evidence type="ECO:0000256" key="13">
    <source>
        <dbReference type="ARBA" id="ARBA00031200"/>
    </source>
</evidence>
<dbReference type="NCBIfam" id="TIGR00437">
    <property type="entry name" value="feoB"/>
    <property type="match status" value="1"/>
</dbReference>
<evidence type="ECO:0000313" key="19">
    <source>
        <dbReference type="EMBL" id="OGC28957.1"/>
    </source>
</evidence>
<name>A0A1F4T8M6_UNCSA</name>
<feature type="transmembrane region" description="Helical" evidence="17">
    <location>
        <begin position="619"/>
        <end position="640"/>
    </location>
</feature>
<evidence type="ECO:0000259" key="18">
    <source>
        <dbReference type="PROSITE" id="PS51711"/>
    </source>
</evidence>
<feature type="transmembrane region" description="Helical" evidence="17">
    <location>
        <begin position="446"/>
        <end position="472"/>
    </location>
</feature>
<dbReference type="CDD" id="cd01879">
    <property type="entry name" value="FeoB"/>
    <property type="match status" value="1"/>
</dbReference>
<keyword evidence="16" id="KW-0460">Magnesium</keyword>
<dbReference type="Pfam" id="PF17910">
    <property type="entry name" value="FeoB_Cyto"/>
    <property type="match status" value="1"/>
</dbReference>
<dbReference type="NCBIfam" id="TIGR00231">
    <property type="entry name" value="small_GTP"/>
    <property type="match status" value="1"/>
</dbReference>
<feature type="transmembrane region" description="Helical" evidence="17">
    <location>
        <begin position="345"/>
        <end position="364"/>
    </location>
</feature>
<dbReference type="GO" id="GO:0005886">
    <property type="term" value="C:plasma membrane"/>
    <property type="evidence" value="ECO:0007669"/>
    <property type="project" value="UniProtKB-SubCell"/>
</dbReference>
<dbReference type="SUPFAM" id="SSF52540">
    <property type="entry name" value="P-loop containing nucleoside triphosphate hydrolases"/>
    <property type="match status" value="1"/>
</dbReference>